<evidence type="ECO:0000256" key="1">
    <source>
        <dbReference type="SAM" id="MobiDB-lite"/>
    </source>
</evidence>
<dbReference type="Proteomes" id="UP000572051">
    <property type="component" value="Unassembled WGS sequence"/>
</dbReference>
<dbReference type="RefSeq" id="WP_179827159.1">
    <property type="nucleotide sequence ID" value="NZ_JACCFS010000001.1"/>
</dbReference>
<evidence type="ECO:0000313" key="2">
    <source>
        <dbReference type="EMBL" id="NYJ36888.1"/>
    </source>
</evidence>
<comment type="caution">
    <text evidence="2">The sequence shown here is derived from an EMBL/GenBank/DDBJ whole genome shotgun (WGS) entry which is preliminary data.</text>
</comment>
<dbReference type="AlphaFoldDB" id="A0A7Z0JC14"/>
<sequence length="235" mass="24855">MPASVLLAAATGCSLWEAPEQDPPATAVETPTASPTEVPEPERGGLAFEDPEAEEPIEFVGMHTGGRSTILLYTADFTNAGTYDPAPAPEEGTERAELDVTSVETRDGSVVLAVEAAYLDDGGELTVHADDFLGVVLPDGYASAGEDAVEEYRPEEEGVLAVIGPREPSADFPLTFEDLPALSLFRYEVPAGNIDGYDETRHPGPATAITCLEVDGAQGRVWSQDGETPCDLAWM</sequence>
<organism evidence="2 3">
    <name type="scientific">Nocardiopsis aegyptia</name>
    <dbReference type="NCBI Taxonomy" id="220378"/>
    <lineage>
        <taxon>Bacteria</taxon>
        <taxon>Bacillati</taxon>
        <taxon>Actinomycetota</taxon>
        <taxon>Actinomycetes</taxon>
        <taxon>Streptosporangiales</taxon>
        <taxon>Nocardiopsidaceae</taxon>
        <taxon>Nocardiopsis</taxon>
    </lineage>
</organism>
<gene>
    <name evidence="2" type="ORF">HNR10_004769</name>
</gene>
<name>A0A7Z0JC14_9ACTN</name>
<dbReference type="EMBL" id="JACCFS010000001">
    <property type="protein sequence ID" value="NYJ36888.1"/>
    <property type="molecule type" value="Genomic_DNA"/>
</dbReference>
<protein>
    <submittedName>
        <fullName evidence="2">Uncharacterized protein</fullName>
    </submittedName>
</protein>
<accession>A0A7Z0JC14</accession>
<keyword evidence="3" id="KW-1185">Reference proteome</keyword>
<feature type="region of interest" description="Disordered" evidence="1">
    <location>
        <begin position="16"/>
        <end position="47"/>
    </location>
</feature>
<evidence type="ECO:0000313" key="3">
    <source>
        <dbReference type="Proteomes" id="UP000572051"/>
    </source>
</evidence>
<reference evidence="2 3" key="1">
    <citation type="submission" date="2020-07" db="EMBL/GenBank/DDBJ databases">
        <title>Sequencing the genomes of 1000 actinobacteria strains.</title>
        <authorList>
            <person name="Klenk H.-P."/>
        </authorList>
    </citation>
    <scope>NUCLEOTIDE SEQUENCE [LARGE SCALE GENOMIC DNA]</scope>
    <source>
        <strain evidence="2 3">DSM 44442</strain>
    </source>
</reference>
<proteinExistence type="predicted"/>